<accession>A0AAD8IE12</accession>
<dbReference type="Pfam" id="PF03101">
    <property type="entry name" value="FAR1"/>
    <property type="match status" value="1"/>
</dbReference>
<proteinExistence type="predicted"/>
<keyword evidence="3" id="KW-1185">Reference proteome</keyword>
<dbReference type="AlphaFoldDB" id="A0AAD8IE12"/>
<dbReference type="Proteomes" id="UP001237642">
    <property type="component" value="Unassembled WGS sequence"/>
</dbReference>
<dbReference type="PROSITE" id="PS51257">
    <property type="entry name" value="PROKAR_LIPOPROTEIN"/>
    <property type="match status" value="1"/>
</dbReference>
<feature type="domain" description="FAR1" evidence="1">
    <location>
        <begin position="56"/>
        <end position="125"/>
    </location>
</feature>
<organism evidence="2 3">
    <name type="scientific">Heracleum sosnowskyi</name>
    <dbReference type="NCBI Taxonomy" id="360622"/>
    <lineage>
        <taxon>Eukaryota</taxon>
        <taxon>Viridiplantae</taxon>
        <taxon>Streptophyta</taxon>
        <taxon>Embryophyta</taxon>
        <taxon>Tracheophyta</taxon>
        <taxon>Spermatophyta</taxon>
        <taxon>Magnoliopsida</taxon>
        <taxon>eudicotyledons</taxon>
        <taxon>Gunneridae</taxon>
        <taxon>Pentapetalae</taxon>
        <taxon>asterids</taxon>
        <taxon>campanulids</taxon>
        <taxon>Apiales</taxon>
        <taxon>Apiaceae</taxon>
        <taxon>Apioideae</taxon>
        <taxon>apioid superclade</taxon>
        <taxon>Tordylieae</taxon>
        <taxon>Tordyliinae</taxon>
        <taxon>Heracleum</taxon>
    </lineage>
</organism>
<evidence type="ECO:0000313" key="3">
    <source>
        <dbReference type="Proteomes" id="UP001237642"/>
    </source>
</evidence>
<dbReference type="PANTHER" id="PTHR47718:SF18">
    <property type="entry name" value="PROTEIN FAR1-RELATED SEQUENCE 5-LIKE"/>
    <property type="match status" value="1"/>
</dbReference>
<name>A0AAD8IE12_9APIA</name>
<dbReference type="PANTHER" id="PTHR47718">
    <property type="entry name" value="OS01G0519700 PROTEIN"/>
    <property type="match status" value="1"/>
</dbReference>
<gene>
    <name evidence="2" type="ORF">POM88_021774</name>
</gene>
<dbReference type="EMBL" id="JAUIZM010000005">
    <property type="protein sequence ID" value="KAK1384039.1"/>
    <property type="molecule type" value="Genomic_DNA"/>
</dbReference>
<evidence type="ECO:0000259" key="1">
    <source>
        <dbReference type="Pfam" id="PF03101"/>
    </source>
</evidence>
<reference evidence="2" key="2">
    <citation type="submission" date="2023-05" db="EMBL/GenBank/DDBJ databases">
        <authorList>
            <person name="Schelkunov M.I."/>
        </authorList>
    </citation>
    <scope>NUCLEOTIDE SEQUENCE</scope>
    <source>
        <strain evidence="2">Hsosn_3</strain>
        <tissue evidence="2">Leaf</tissue>
    </source>
</reference>
<sequence length="632" mass="71530">MEVCKGQLHTIAGSSCGDSSHISIAVSSDVSSGDCSIENDASVTSPSLCPGAEEKDRKDTVVLKHLVCSCEGFNDVNDDNCSKVLKRRRTVSQRCGCKVKIVVKYMSEDRYFALSFVEEHNHPLASASGRQFLRANREMTLGLRNIVFDGAKVNIGGNKVFNFAKEMMGGYSNVGATLRDFRNLNHYLKCYVGEKDGQMMIEKFKVMTETCEPFYYAYDVDSAGHLTKLFGTDAIGQRNFEIYGAAVSFDATFDTNKQGNYNINKLYNLIFAPFTGVDKNDKCVTFASCLLSQESVADYSWEWDVGVPASFSSLNGLVASKHGLCIWHILQTFPVKLGNHLCKETYFMEKMKIYICSSNIDIDEFERGWEAVIKELKLEGNKWLADIYEIRSSWIPTFFRDEPMFGLMHTTSRQRNKIARLDHETTSSILTTVLTRFIEDYAADLFMRTLFYKVQEEIFASCVDMKIKRMSEEVEGVIHLEIKDVKVKDKLFKVSVSLNHAVFSCKKFVMCGIVCRHAFCGLKQLGVTKIPRSLVLNCWMKIADSGTSSNSVALNRLDYVHRTIRQLNIDLVNHDGEVVEFPKKDYIAAMVGEKPLGELTVFVPKVCKNKGNYFKRLICEREKSVMKSKKRI</sequence>
<dbReference type="InterPro" id="IPR004330">
    <property type="entry name" value="FAR1_DNA_bnd_dom"/>
</dbReference>
<evidence type="ECO:0000313" key="2">
    <source>
        <dbReference type="EMBL" id="KAK1384039.1"/>
    </source>
</evidence>
<reference evidence="2" key="1">
    <citation type="submission" date="2023-02" db="EMBL/GenBank/DDBJ databases">
        <title>Genome of toxic invasive species Heracleum sosnowskyi carries increased number of genes despite the absence of recent whole-genome duplications.</title>
        <authorList>
            <person name="Schelkunov M."/>
            <person name="Shtratnikova V."/>
            <person name="Makarenko M."/>
            <person name="Klepikova A."/>
            <person name="Omelchenko D."/>
            <person name="Novikova G."/>
            <person name="Obukhova E."/>
            <person name="Bogdanov V."/>
            <person name="Penin A."/>
            <person name="Logacheva M."/>
        </authorList>
    </citation>
    <scope>NUCLEOTIDE SEQUENCE</scope>
    <source>
        <strain evidence="2">Hsosn_3</strain>
        <tissue evidence="2">Leaf</tissue>
    </source>
</reference>
<comment type="caution">
    <text evidence="2">The sequence shown here is derived from an EMBL/GenBank/DDBJ whole genome shotgun (WGS) entry which is preliminary data.</text>
</comment>
<protein>
    <recommendedName>
        <fullName evidence="1">FAR1 domain-containing protein</fullName>
    </recommendedName>
</protein>